<dbReference type="PANTHER" id="PTHR10846">
    <property type="entry name" value="SODIUM/POTASSIUM/CALCIUM EXCHANGER"/>
    <property type="match status" value="1"/>
</dbReference>
<sequence>MNTYCQPFFANGLSVTSSQWIGIIPNKGLCMFLAITLLIIGLVLLVYGADRLVYGAAVLSRSFGIPPLIIGMTIVGIGTSLPELIVSVTAALNNQTDMAVGNVLGSNITNLLLIVGGAALIRPLTVRSEILRRELPLMLLVTVLCGFLLANNHLSRGDGIILLLAAAAFIVLMLKIARLAHAEGNDILTREQLAELPQDSSTTVALLWLVLAFIILPLSAKMIIDNATVIARVAGVSELVIGLTVIAIGTSLPELATFIAGALKGEDDMAVGNIIGSNIFNIVIVLGVPALLSPGDINPEAFQRDYWVMLGVSVIFTILCLGRKHRIGHMAGALLLCGFIAYLAVLFFAPFRVV</sequence>
<dbReference type="InterPro" id="IPR004837">
    <property type="entry name" value="NaCa_Exmemb"/>
</dbReference>
<name>A0ABM9XX76_YERBE</name>
<feature type="domain" description="Sodium/calcium exchanger membrane region" evidence="6">
    <location>
        <begin position="205"/>
        <end position="347"/>
    </location>
</feature>
<evidence type="ECO:0000259" key="6">
    <source>
        <dbReference type="Pfam" id="PF01699"/>
    </source>
</evidence>
<dbReference type="NCBIfam" id="TIGR00367">
    <property type="entry name" value="calcium/sodium antiporter"/>
    <property type="match status" value="1"/>
</dbReference>
<dbReference type="Pfam" id="PF01699">
    <property type="entry name" value="Na_Ca_ex"/>
    <property type="match status" value="2"/>
</dbReference>
<feature type="transmembrane region" description="Helical" evidence="5">
    <location>
        <begin position="201"/>
        <end position="220"/>
    </location>
</feature>
<evidence type="ECO:0000256" key="3">
    <source>
        <dbReference type="ARBA" id="ARBA00022989"/>
    </source>
</evidence>
<keyword evidence="8" id="KW-1185">Reference proteome</keyword>
<reference evidence="7" key="1">
    <citation type="submission" date="2008-12" db="EMBL/GenBank/DDBJ databases">
        <title>Annotation of the Yersinia bercovieri ATCC 43970 genome.</title>
        <authorList>
            <person name="Read T.D."/>
            <person name="Akmal A."/>
            <person name="Bishop-Lilly K."/>
            <person name="Chen P.E."/>
            <person name="Cook C."/>
            <person name="Kiley M.P."/>
            <person name="Lentz S."/>
            <person name="Mateczun A."/>
            <person name="Nagarajan N."/>
            <person name="Nolan N."/>
            <person name="Osborne B.I."/>
            <person name="Pop M."/>
            <person name="Sozhamannan S."/>
            <person name="Stewart A.C."/>
            <person name="Sulakvelidze A."/>
            <person name="Thomason B."/>
            <person name="Willner K."/>
            <person name="Zwick M.E."/>
        </authorList>
    </citation>
    <scope>NUCLEOTIDE SEQUENCE [LARGE SCALE GENOMIC DNA]</scope>
    <source>
        <strain evidence="7">ATCC 43970</strain>
    </source>
</reference>
<dbReference type="Gene3D" id="1.20.1420.30">
    <property type="entry name" value="NCX, central ion-binding region"/>
    <property type="match status" value="1"/>
</dbReference>
<dbReference type="InterPro" id="IPR044880">
    <property type="entry name" value="NCX_ion-bd_dom_sf"/>
</dbReference>
<evidence type="ECO:0000256" key="1">
    <source>
        <dbReference type="ARBA" id="ARBA00004141"/>
    </source>
</evidence>
<protein>
    <submittedName>
        <fullName evidence="7">Sodium/calcium exchanger protein</fullName>
    </submittedName>
</protein>
<proteinExistence type="predicted"/>
<dbReference type="NCBIfam" id="NF008005">
    <property type="entry name" value="PRK10734.1"/>
    <property type="match status" value="1"/>
</dbReference>
<evidence type="ECO:0000256" key="2">
    <source>
        <dbReference type="ARBA" id="ARBA00022692"/>
    </source>
</evidence>
<dbReference type="Proteomes" id="UP000010319">
    <property type="component" value="Unassembled WGS sequence"/>
</dbReference>
<keyword evidence="2 5" id="KW-0812">Transmembrane</keyword>
<keyword evidence="4 5" id="KW-0472">Membrane</keyword>
<evidence type="ECO:0000256" key="5">
    <source>
        <dbReference type="SAM" id="Phobius"/>
    </source>
</evidence>
<keyword evidence="3 5" id="KW-1133">Transmembrane helix</keyword>
<feature type="transmembrane region" description="Helical" evidence="5">
    <location>
        <begin position="137"/>
        <end position="154"/>
    </location>
</feature>
<dbReference type="InterPro" id="IPR004481">
    <property type="entry name" value="K/Na/Ca-exchanger"/>
</dbReference>
<comment type="subcellular location">
    <subcellularLocation>
        <location evidence="1">Membrane</location>
        <topology evidence="1">Multi-pass membrane protein</topology>
    </subcellularLocation>
</comment>
<dbReference type="PANTHER" id="PTHR10846:SF8">
    <property type="entry name" value="INNER MEMBRANE PROTEIN YRBG"/>
    <property type="match status" value="1"/>
</dbReference>
<dbReference type="EMBL" id="AALC02000037">
    <property type="protein sequence ID" value="EEQ06007.1"/>
    <property type="molecule type" value="Genomic_DNA"/>
</dbReference>
<feature type="transmembrane region" description="Helical" evidence="5">
    <location>
        <begin position="68"/>
        <end position="92"/>
    </location>
</feature>
<organism evidence="7 8">
    <name type="scientific">Yersinia bercovieri ATCC 43970</name>
    <dbReference type="NCBI Taxonomy" id="349968"/>
    <lineage>
        <taxon>Bacteria</taxon>
        <taxon>Pseudomonadati</taxon>
        <taxon>Pseudomonadota</taxon>
        <taxon>Gammaproteobacteria</taxon>
        <taxon>Enterobacterales</taxon>
        <taxon>Yersiniaceae</taxon>
        <taxon>Yersinia</taxon>
    </lineage>
</organism>
<feature type="domain" description="Sodium/calcium exchanger membrane region" evidence="6">
    <location>
        <begin position="34"/>
        <end position="174"/>
    </location>
</feature>
<evidence type="ECO:0000313" key="8">
    <source>
        <dbReference type="Proteomes" id="UP000010319"/>
    </source>
</evidence>
<feature type="transmembrane region" description="Helical" evidence="5">
    <location>
        <begin position="160"/>
        <end position="180"/>
    </location>
</feature>
<feature type="transmembrane region" description="Helical" evidence="5">
    <location>
        <begin position="333"/>
        <end position="351"/>
    </location>
</feature>
<feature type="transmembrane region" description="Helical" evidence="5">
    <location>
        <begin position="304"/>
        <end position="321"/>
    </location>
</feature>
<feature type="transmembrane region" description="Helical" evidence="5">
    <location>
        <begin position="270"/>
        <end position="292"/>
    </location>
</feature>
<comment type="caution">
    <text evidence="7">The sequence shown here is derived from an EMBL/GenBank/DDBJ whole genome shotgun (WGS) entry which is preliminary data.</text>
</comment>
<feature type="transmembrane region" description="Helical" evidence="5">
    <location>
        <begin position="240"/>
        <end position="263"/>
    </location>
</feature>
<evidence type="ECO:0000313" key="7">
    <source>
        <dbReference type="EMBL" id="EEQ06007.1"/>
    </source>
</evidence>
<evidence type="ECO:0000256" key="4">
    <source>
        <dbReference type="ARBA" id="ARBA00023136"/>
    </source>
</evidence>
<accession>A0ABM9XX76</accession>
<feature type="transmembrane region" description="Helical" evidence="5">
    <location>
        <begin position="104"/>
        <end position="125"/>
    </location>
</feature>
<feature type="transmembrane region" description="Helical" evidence="5">
    <location>
        <begin position="20"/>
        <end position="47"/>
    </location>
</feature>
<gene>
    <name evidence="7" type="ORF">yberc0001_190</name>
</gene>